<dbReference type="AlphaFoldDB" id="A0A1V8T1D3"/>
<organism evidence="1 2">
    <name type="scientific">Cryoendolithus antarcticus</name>
    <dbReference type="NCBI Taxonomy" id="1507870"/>
    <lineage>
        <taxon>Eukaryota</taxon>
        <taxon>Fungi</taxon>
        <taxon>Dikarya</taxon>
        <taxon>Ascomycota</taxon>
        <taxon>Pezizomycotina</taxon>
        <taxon>Dothideomycetes</taxon>
        <taxon>Dothideomycetidae</taxon>
        <taxon>Cladosporiales</taxon>
        <taxon>Cladosporiaceae</taxon>
        <taxon>Cryoendolithus</taxon>
    </lineage>
</organism>
<dbReference type="EMBL" id="NAJO01000020">
    <property type="protein sequence ID" value="OQO05028.1"/>
    <property type="molecule type" value="Genomic_DNA"/>
</dbReference>
<keyword evidence="2" id="KW-1185">Reference proteome</keyword>
<dbReference type="InParanoid" id="A0A1V8T1D3"/>
<evidence type="ECO:0000313" key="1">
    <source>
        <dbReference type="EMBL" id="OQO05028.1"/>
    </source>
</evidence>
<name>A0A1V8T1D3_9PEZI</name>
<gene>
    <name evidence="1" type="ORF">B0A48_08048</name>
</gene>
<protein>
    <submittedName>
        <fullName evidence="1">Uncharacterized protein</fullName>
    </submittedName>
</protein>
<dbReference type="Proteomes" id="UP000192596">
    <property type="component" value="Unassembled WGS sequence"/>
</dbReference>
<accession>A0A1V8T1D3</accession>
<reference evidence="2" key="1">
    <citation type="submission" date="2017-03" db="EMBL/GenBank/DDBJ databases">
        <title>Genomes of endolithic fungi from Antarctica.</title>
        <authorList>
            <person name="Coleine C."/>
            <person name="Masonjones S."/>
            <person name="Stajich J.E."/>
        </authorList>
    </citation>
    <scope>NUCLEOTIDE SEQUENCE [LARGE SCALE GENOMIC DNA]</scope>
    <source>
        <strain evidence="2">CCFEE 5527</strain>
    </source>
</reference>
<sequence length="111" mass="12099">MAPPSSPPNNDIRNVYATQPLDIGNIRGTGAEQAIADIDQFRGGAIIVQHDAQPVHRTAQNTPSLPSRHVLADMLADLIDYDLTHGLPETFDQLRDALERTVAVMGVDEPY</sequence>
<comment type="caution">
    <text evidence="1">The sequence shown here is derived from an EMBL/GenBank/DDBJ whole genome shotgun (WGS) entry which is preliminary data.</text>
</comment>
<evidence type="ECO:0000313" key="2">
    <source>
        <dbReference type="Proteomes" id="UP000192596"/>
    </source>
</evidence>
<proteinExistence type="predicted"/>